<dbReference type="SUPFAM" id="SSF158573">
    <property type="entry name" value="GINS helical bundle-like"/>
    <property type="match status" value="1"/>
</dbReference>
<proteinExistence type="predicted"/>
<dbReference type="EMBL" id="VDLU01000002">
    <property type="protein sequence ID" value="TNJ28734.1"/>
    <property type="molecule type" value="Genomic_DNA"/>
</dbReference>
<name>A0A4Z1SS76_GIAMU</name>
<gene>
    <name evidence="1" type="ORF">GMRT_13795</name>
</gene>
<accession>A0A4Z1SS76</accession>
<evidence type="ECO:0000313" key="1">
    <source>
        <dbReference type="EMBL" id="TNJ28734.1"/>
    </source>
</evidence>
<evidence type="ECO:0000313" key="2">
    <source>
        <dbReference type="Proteomes" id="UP000315496"/>
    </source>
</evidence>
<organism evidence="1 2">
    <name type="scientific">Giardia muris</name>
    <dbReference type="NCBI Taxonomy" id="5742"/>
    <lineage>
        <taxon>Eukaryota</taxon>
        <taxon>Metamonada</taxon>
        <taxon>Diplomonadida</taxon>
        <taxon>Hexamitidae</taxon>
        <taxon>Giardiinae</taxon>
        <taxon>Giardia</taxon>
    </lineage>
</organism>
<dbReference type="InterPro" id="IPR036224">
    <property type="entry name" value="GINS_bundle-like_dom_sf"/>
</dbReference>
<dbReference type="Proteomes" id="UP000315496">
    <property type="component" value="Chromosome 2"/>
</dbReference>
<reference evidence="1 2" key="1">
    <citation type="submission" date="2019-05" db="EMBL/GenBank/DDBJ databases">
        <title>The compact genome of Giardia muris reveals important steps in the evolution of intestinal protozoan parasites.</title>
        <authorList>
            <person name="Xu F."/>
            <person name="Jimenez-Gonzalez A."/>
            <person name="Einarsson E."/>
            <person name="Astvaldsson A."/>
            <person name="Peirasmaki D."/>
            <person name="Eckmann L."/>
            <person name="Andersson J.O."/>
            <person name="Svard S.G."/>
            <person name="Jerlstrom-Hultqvist J."/>
        </authorList>
    </citation>
    <scope>NUCLEOTIDE SEQUENCE [LARGE SCALE GENOMIC DNA]</scope>
    <source>
        <strain evidence="1 2">Roberts-Thomson</strain>
    </source>
</reference>
<evidence type="ECO:0008006" key="3">
    <source>
        <dbReference type="Google" id="ProtNLM"/>
    </source>
</evidence>
<dbReference type="VEuPathDB" id="GiardiaDB:GMRT_13795"/>
<sequence>MLSSEQIYASNALSLLRSLSGSFTVYDETHVQLAIDDAQAAALASIEALRTIDQNDNRRARAQMRSWFMSHTIYQTHLRMLASYHTTRLSHITHLIDEQGALLDTDLEVLAPHERDFAQRLYDLRAAYFVSSDLKHVPVRLLTSARAEVLVISDTDARLTATGGVIELPIGSYHCLGVDDVQPLITERKAEVMHE</sequence>
<dbReference type="AlphaFoldDB" id="A0A4Z1SS76"/>
<comment type="caution">
    <text evidence="1">The sequence shown here is derived from an EMBL/GenBank/DDBJ whole genome shotgun (WGS) entry which is preliminary data.</text>
</comment>
<dbReference type="Gene3D" id="1.20.58.1030">
    <property type="match status" value="1"/>
</dbReference>
<keyword evidence="2" id="KW-1185">Reference proteome</keyword>
<protein>
    <recommendedName>
        <fullName evidence="3">DNA replication complex GINS protein SLD5</fullName>
    </recommendedName>
</protein>